<dbReference type="AlphaFoldDB" id="A0AAU9CLN6"/>
<keyword evidence="1" id="KW-0812">Transmembrane</keyword>
<evidence type="ECO:0000256" key="1">
    <source>
        <dbReference type="SAM" id="Phobius"/>
    </source>
</evidence>
<proteinExistence type="predicted"/>
<keyword evidence="3" id="KW-1185">Reference proteome</keyword>
<keyword evidence="1" id="KW-1133">Transmembrane helix</keyword>
<keyword evidence="1" id="KW-0472">Membrane</keyword>
<name>A0AAU9CLN6_9BACT</name>
<evidence type="ECO:0000313" key="3">
    <source>
        <dbReference type="Proteomes" id="UP001348817"/>
    </source>
</evidence>
<protein>
    <submittedName>
        <fullName evidence="2">Uncharacterized protein</fullName>
    </submittedName>
</protein>
<reference evidence="2 3" key="1">
    <citation type="submission" date="2021-12" db="EMBL/GenBank/DDBJ databases">
        <title>Genome sequencing of bacteria with rrn-lacking chromosome and rrn-plasmid.</title>
        <authorList>
            <person name="Anda M."/>
            <person name="Iwasaki W."/>
        </authorList>
    </citation>
    <scope>NUCLEOTIDE SEQUENCE [LARGE SCALE GENOMIC DNA]</scope>
    <source>
        <strain evidence="2 3">DSM 100852</strain>
    </source>
</reference>
<gene>
    <name evidence="2" type="ORF">FUAX_02040</name>
</gene>
<organism evidence="2 3">
    <name type="scientific">Fulvitalea axinellae</name>
    <dbReference type="NCBI Taxonomy" id="1182444"/>
    <lineage>
        <taxon>Bacteria</taxon>
        <taxon>Pseudomonadati</taxon>
        <taxon>Bacteroidota</taxon>
        <taxon>Cytophagia</taxon>
        <taxon>Cytophagales</taxon>
        <taxon>Persicobacteraceae</taxon>
        <taxon>Fulvitalea</taxon>
    </lineage>
</organism>
<feature type="transmembrane region" description="Helical" evidence="1">
    <location>
        <begin position="7"/>
        <end position="27"/>
    </location>
</feature>
<feature type="transmembrane region" description="Helical" evidence="1">
    <location>
        <begin position="33"/>
        <end position="54"/>
    </location>
</feature>
<sequence length="59" mass="6861">MNNRKSLFSQFIVCCAGAYLLWLFGAINLHNKVSLYAVIPLVFLSIFLTLFRLVRSYFQ</sequence>
<accession>A0AAU9CLN6</accession>
<dbReference type="KEGG" id="fax:FUAX_02040"/>
<evidence type="ECO:0000313" key="2">
    <source>
        <dbReference type="EMBL" id="BDD07772.1"/>
    </source>
</evidence>
<dbReference type="Proteomes" id="UP001348817">
    <property type="component" value="Chromosome"/>
</dbReference>
<dbReference type="EMBL" id="AP025314">
    <property type="protein sequence ID" value="BDD07772.1"/>
    <property type="molecule type" value="Genomic_DNA"/>
</dbReference>